<dbReference type="SMART" id="SM00674">
    <property type="entry name" value="CENPB"/>
    <property type="match status" value="1"/>
</dbReference>
<dbReference type="RefSeq" id="XP_049304003.1">
    <property type="nucleotide sequence ID" value="XM_049448046.1"/>
</dbReference>
<evidence type="ECO:0000256" key="2">
    <source>
        <dbReference type="ARBA" id="ARBA00023125"/>
    </source>
</evidence>
<proteinExistence type="predicted"/>
<evidence type="ECO:0000256" key="3">
    <source>
        <dbReference type="ARBA" id="ARBA00023242"/>
    </source>
</evidence>
<accession>A0A034WGK8</accession>
<dbReference type="InterPro" id="IPR007889">
    <property type="entry name" value="HTH_Psq"/>
</dbReference>
<gene>
    <name evidence="5" type="primary">TIGD1</name>
    <name evidence="7" type="synonym">LOC125776320</name>
</gene>
<dbReference type="GO" id="GO:0005634">
    <property type="term" value="C:nucleus"/>
    <property type="evidence" value="ECO:0007669"/>
    <property type="project" value="UniProtKB-SubCell"/>
</dbReference>
<dbReference type="InterPro" id="IPR050863">
    <property type="entry name" value="CenT-Element_Derived"/>
</dbReference>
<dbReference type="Pfam" id="PF03221">
    <property type="entry name" value="HTH_Tnp_Tc5"/>
    <property type="match status" value="1"/>
</dbReference>
<dbReference type="Pfam" id="PF04218">
    <property type="entry name" value="CENP-B_N"/>
    <property type="match status" value="1"/>
</dbReference>
<organism evidence="5">
    <name type="scientific">Bactrocera dorsalis</name>
    <name type="common">Oriental fruit fly</name>
    <name type="synonym">Dacus dorsalis</name>
    <dbReference type="NCBI Taxonomy" id="27457"/>
    <lineage>
        <taxon>Eukaryota</taxon>
        <taxon>Metazoa</taxon>
        <taxon>Ecdysozoa</taxon>
        <taxon>Arthropoda</taxon>
        <taxon>Hexapoda</taxon>
        <taxon>Insecta</taxon>
        <taxon>Pterygota</taxon>
        <taxon>Neoptera</taxon>
        <taxon>Endopterygota</taxon>
        <taxon>Diptera</taxon>
        <taxon>Brachycera</taxon>
        <taxon>Muscomorpha</taxon>
        <taxon>Tephritoidea</taxon>
        <taxon>Tephritidae</taxon>
        <taxon>Bactrocera</taxon>
        <taxon>Bactrocera</taxon>
    </lineage>
</organism>
<reference evidence="5" key="1">
    <citation type="journal article" date="2014" name="BMC Genomics">
        <title>Characterizing the developmental transcriptome of the oriental fruit fly, Bactrocera dorsalis (Diptera: Tephritidae) through comparative genomic analysis with Drosophila melanogaster utilizing modENCODE datasets.</title>
        <authorList>
            <person name="Geib S.M."/>
            <person name="Calla B."/>
            <person name="Hall B."/>
            <person name="Hou S."/>
            <person name="Manoukis N.C."/>
        </authorList>
    </citation>
    <scope>NUCLEOTIDE SEQUENCE</scope>
    <source>
        <strain evidence="5">Punador</strain>
    </source>
</reference>
<dbReference type="InterPro" id="IPR009057">
    <property type="entry name" value="Homeodomain-like_sf"/>
</dbReference>
<dbReference type="SMR" id="A0A034WGK8"/>
<dbReference type="AlphaFoldDB" id="A0A034WGK8"/>
<dbReference type="Gene3D" id="3.30.420.10">
    <property type="entry name" value="Ribonuclease H-like superfamily/Ribonuclease H"/>
    <property type="match status" value="1"/>
</dbReference>
<sequence length="543" mass="62370">MAPKRKRLSLRQKIVILNSLKSGEKPANIAKRHKINESSVRTIKRKENAIRKTFTECGSSSLTYSFNTRDVVMVKVERALVWWIEDLVHRRIPVDTRCIKEKATVFYEKFKCEKPSSSNMQNTKQFCASNGWLRCFLKRNSLHNVKITGESASADEEAAKIFPKTFSDTIKAHGYVADQIFNADETGLYWKKMPSRTYVAKQTKSVHGFKTAKERITLLLCSNASGDKLLKPLLVNKNLKPRALKGMDLKKLPVHWMANKKAWVTASLFKEWFEKCFVPEVRGYMISKNLEFKVLLLIDNAPGHPVIEHPNVKVLFLPPNTTSLLQPLDQGIIAALKTYYIKHSFRFILNKLESNSAINVISAWKDFNVKNCIDCIKIAVKDITKTTLSKCWKNLWQDVVLQEESDNEGLVTYAEIFELAKSIGGEGFDDMDIDDINELFDLYALDDAEIIHAIDNNNNNDLENAEDGEDEDAPPVSLSSKILREGLDKAADLENHFIDHDPNDERLSKFRRDFKNAMECYQDLYKEMHKEKSQRLLTDYFKN</sequence>
<dbReference type="PANTHER" id="PTHR19303">
    <property type="entry name" value="TRANSPOSON"/>
    <property type="match status" value="1"/>
</dbReference>
<feature type="domain" description="HTH CENPB-type" evidence="4">
    <location>
        <begin position="64"/>
        <end position="146"/>
    </location>
</feature>
<dbReference type="PROSITE" id="PS51253">
    <property type="entry name" value="HTH_CENPB"/>
    <property type="match status" value="1"/>
</dbReference>
<dbReference type="PANTHER" id="PTHR19303:SF26">
    <property type="entry name" value="TIGGER TRANSPOSABLE ELEMENT-DERIVED PROTEIN 1"/>
    <property type="match status" value="1"/>
</dbReference>
<reference evidence="6 7" key="2">
    <citation type="submission" date="2025-05" db="UniProtKB">
        <authorList>
            <consortium name="RefSeq"/>
        </authorList>
    </citation>
    <scope>NUCLEOTIDE SEQUENCE [LARGE SCALE GENOMIC DNA]</scope>
    <source>
        <tissue evidence="7">Adult</tissue>
    </source>
</reference>
<dbReference type="OMA" id="NIMHIAR"/>
<evidence type="ECO:0000313" key="5">
    <source>
        <dbReference type="EMBL" id="JAC53260.1"/>
    </source>
</evidence>
<evidence type="ECO:0000259" key="4">
    <source>
        <dbReference type="PROSITE" id="PS51253"/>
    </source>
</evidence>
<dbReference type="InterPro" id="IPR036397">
    <property type="entry name" value="RNaseH_sf"/>
</dbReference>
<name>A0A034WGK8_BACDO</name>
<dbReference type="Gene3D" id="1.10.10.60">
    <property type="entry name" value="Homeodomain-like"/>
    <property type="match status" value="2"/>
</dbReference>
<keyword evidence="6" id="KW-1185">Reference proteome</keyword>
<keyword evidence="3" id="KW-0539">Nucleus</keyword>
<evidence type="ECO:0000256" key="1">
    <source>
        <dbReference type="ARBA" id="ARBA00004123"/>
    </source>
</evidence>
<keyword evidence="2" id="KW-0238">DNA-binding</keyword>
<dbReference type="EMBL" id="GAKP01005692">
    <property type="protein sequence ID" value="JAC53260.1"/>
    <property type="molecule type" value="Transcribed_RNA"/>
</dbReference>
<protein>
    <submittedName>
        <fullName evidence="5 7">Tigger transposable element-derived protein 1</fullName>
    </submittedName>
</protein>
<dbReference type="Pfam" id="PF03184">
    <property type="entry name" value="DDE_1"/>
    <property type="match status" value="1"/>
</dbReference>
<dbReference type="InterPro" id="IPR004875">
    <property type="entry name" value="DDE_SF_endonuclease_dom"/>
</dbReference>
<dbReference type="OrthoDB" id="7995304at2759"/>
<dbReference type="SUPFAM" id="SSF46689">
    <property type="entry name" value="Homeodomain-like"/>
    <property type="match status" value="2"/>
</dbReference>
<comment type="subcellular location">
    <subcellularLocation>
        <location evidence="1">Nucleus</location>
    </subcellularLocation>
</comment>
<dbReference type="GO" id="GO:0003677">
    <property type="term" value="F:DNA binding"/>
    <property type="evidence" value="ECO:0007669"/>
    <property type="project" value="UniProtKB-KW"/>
</dbReference>
<evidence type="ECO:0000313" key="7">
    <source>
        <dbReference type="RefSeq" id="XP_049304003.1"/>
    </source>
</evidence>
<dbReference type="Proteomes" id="UP001652620">
    <property type="component" value="Chromosome 2"/>
</dbReference>
<dbReference type="InterPro" id="IPR006600">
    <property type="entry name" value="HTH_CenpB_DNA-bd_dom"/>
</dbReference>
<evidence type="ECO:0000313" key="6">
    <source>
        <dbReference type="Proteomes" id="UP001652620"/>
    </source>
</evidence>
<dbReference type="EMBL" id="GAKP01005693">
    <property type="protein sequence ID" value="JAC53259.1"/>
    <property type="molecule type" value="Transcribed_RNA"/>
</dbReference>